<keyword evidence="1 5" id="KW-0132">Cell division</keyword>
<dbReference type="InterPro" id="IPR005526">
    <property type="entry name" value="Septum_form_inhib_MinC_C"/>
</dbReference>
<name>A0ABR7ZYI6_9CYAN</name>
<dbReference type="InterPro" id="IPR013033">
    <property type="entry name" value="MinC"/>
</dbReference>
<dbReference type="InterPro" id="IPR016098">
    <property type="entry name" value="CAP/MinC_C"/>
</dbReference>
<evidence type="ECO:0000256" key="6">
    <source>
        <dbReference type="SAM" id="MobiDB-lite"/>
    </source>
</evidence>
<dbReference type="PANTHER" id="PTHR34108">
    <property type="entry name" value="SEPTUM SITE-DETERMINING PROTEIN MINC"/>
    <property type="match status" value="1"/>
</dbReference>
<dbReference type="InterPro" id="IPR036145">
    <property type="entry name" value="MinC_C_sf"/>
</dbReference>
<reference evidence="8 9" key="1">
    <citation type="journal article" date="2020" name="ISME J.">
        <title>Comparative genomics reveals insights into cyanobacterial evolution and habitat adaptation.</title>
        <authorList>
            <person name="Chen M.Y."/>
            <person name="Teng W.K."/>
            <person name="Zhao L."/>
            <person name="Hu C.X."/>
            <person name="Zhou Y.K."/>
            <person name="Han B.P."/>
            <person name="Song L.R."/>
            <person name="Shu W.S."/>
        </authorList>
    </citation>
    <scope>NUCLEOTIDE SEQUENCE [LARGE SCALE GENOMIC DNA]</scope>
    <source>
        <strain evidence="8 9">FACHB-723</strain>
    </source>
</reference>
<evidence type="ECO:0000259" key="7">
    <source>
        <dbReference type="Pfam" id="PF03775"/>
    </source>
</evidence>
<accession>A0ABR7ZYI6</accession>
<dbReference type="EMBL" id="JACJQB010000017">
    <property type="protein sequence ID" value="MBD2188535.1"/>
    <property type="molecule type" value="Genomic_DNA"/>
</dbReference>
<comment type="subunit">
    <text evidence="4 5">Interacts with MinD and FtsZ.</text>
</comment>
<keyword evidence="3 5" id="KW-0131">Cell cycle</keyword>
<evidence type="ECO:0000313" key="8">
    <source>
        <dbReference type="EMBL" id="MBD2188535.1"/>
    </source>
</evidence>
<evidence type="ECO:0000313" key="9">
    <source>
        <dbReference type="Proteomes" id="UP000642094"/>
    </source>
</evidence>
<gene>
    <name evidence="5" type="primary">minC</name>
    <name evidence="8" type="ORF">H6F41_10295</name>
</gene>
<organism evidence="8 9">
    <name type="scientific">Pseudanabaena mucicola FACHB-723</name>
    <dbReference type="NCBI Taxonomy" id="2692860"/>
    <lineage>
        <taxon>Bacteria</taxon>
        <taxon>Bacillati</taxon>
        <taxon>Cyanobacteriota</taxon>
        <taxon>Cyanophyceae</taxon>
        <taxon>Pseudanabaenales</taxon>
        <taxon>Pseudanabaenaceae</taxon>
        <taxon>Pseudanabaena</taxon>
    </lineage>
</organism>
<keyword evidence="9" id="KW-1185">Reference proteome</keyword>
<proteinExistence type="inferred from homology"/>
<dbReference type="Proteomes" id="UP000642094">
    <property type="component" value="Unassembled WGS sequence"/>
</dbReference>
<evidence type="ECO:0000256" key="1">
    <source>
        <dbReference type="ARBA" id="ARBA00022618"/>
    </source>
</evidence>
<comment type="caution">
    <text evidence="8">The sequence shown here is derived from an EMBL/GenBank/DDBJ whole genome shotgun (WGS) entry which is preliminary data.</text>
</comment>
<evidence type="ECO:0000256" key="2">
    <source>
        <dbReference type="ARBA" id="ARBA00023210"/>
    </source>
</evidence>
<dbReference type="Gene3D" id="2.160.20.70">
    <property type="match status" value="1"/>
</dbReference>
<feature type="compositionally biased region" description="Low complexity" evidence="6">
    <location>
        <begin position="1"/>
        <end position="12"/>
    </location>
</feature>
<keyword evidence="2 5" id="KW-0717">Septation</keyword>
<evidence type="ECO:0000256" key="5">
    <source>
        <dbReference type="HAMAP-Rule" id="MF_00267"/>
    </source>
</evidence>
<sequence length="366" mass="39783">MNANSLNSSKSNPLPPSKPKSGAGDLSSAEMPEVIVESSQDDESKGNIPAPLTVADVEGGELKPISRKVDPQKPNPQDFPIDPEIAQVRFKTLDGRLNLLLPSEPRISHYFAEKQEADNTVGEAPSDPQAEGGIKDEALNLDAKLEDAKPLACVPWEELMTQLEQRMAASGHDWKPRTQVYLQSGDRLLDTRQLHQIAEALDNHQLLLHCVVTNRRQTAINAASMGFSVEQGTIFKELLGFNPLPDAPMDDPLYVKTTVRSGTEIRHSGSIIIFGDVNAGAELISESDIIVWGKLKGMAHAGVKGNTKAVVMALHLDATQIRIAGLIARVESPSTYFSPEVAFIGNQDSPEIQIVQAVDYSSKNRD</sequence>
<comment type="similarity">
    <text evidence="5">Belongs to the MinC family.</text>
</comment>
<feature type="domain" description="Septum formation inhibitor MinC C-terminal" evidence="7">
    <location>
        <begin position="255"/>
        <end position="346"/>
    </location>
</feature>
<evidence type="ECO:0000256" key="4">
    <source>
        <dbReference type="ARBA" id="ARBA00046874"/>
    </source>
</evidence>
<comment type="function">
    <text evidence="5">Cell division inhibitor that blocks the formation of polar Z ring septums. Rapidly oscillates between the poles of the cell to destabilize FtsZ filaments that have formed before they mature into polar Z rings. Prevents FtsZ polymerization.</text>
</comment>
<dbReference type="PANTHER" id="PTHR34108:SF1">
    <property type="entry name" value="SEPTUM SITE-DETERMINING PROTEIN MINC"/>
    <property type="match status" value="1"/>
</dbReference>
<dbReference type="SUPFAM" id="SSF63848">
    <property type="entry name" value="Cell-division inhibitor MinC, C-terminal domain"/>
    <property type="match status" value="1"/>
</dbReference>
<evidence type="ECO:0000256" key="3">
    <source>
        <dbReference type="ARBA" id="ARBA00023306"/>
    </source>
</evidence>
<feature type="region of interest" description="Disordered" evidence="6">
    <location>
        <begin position="1"/>
        <end position="83"/>
    </location>
</feature>
<dbReference type="Pfam" id="PF03775">
    <property type="entry name" value="MinC_C"/>
    <property type="match status" value="1"/>
</dbReference>
<dbReference type="RefSeq" id="WP_190403382.1">
    <property type="nucleotide sequence ID" value="NZ_JACJQB010000017.1"/>
</dbReference>
<protein>
    <recommendedName>
        <fullName evidence="5">Probable septum site-determining protein MinC</fullName>
    </recommendedName>
</protein>
<dbReference type="HAMAP" id="MF_00267">
    <property type="entry name" value="MinC"/>
    <property type="match status" value="1"/>
</dbReference>